<proteinExistence type="predicted"/>
<protein>
    <recommendedName>
        <fullName evidence="3">HpcH/HpaI aldolase/citrate lyase domain-containing protein</fullName>
    </recommendedName>
</protein>
<dbReference type="SUPFAM" id="SSF51621">
    <property type="entry name" value="Phosphoenolpyruvate/pyruvate domain"/>
    <property type="match status" value="1"/>
</dbReference>
<dbReference type="PANTHER" id="PTHR30502">
    <property type="entry name" value="2-KETO-3-DEOXY-L-RHAMNONATE ALDOLASE"/>
    <property type="match status" value="1"/>
</dbReference>
<dbReference type="GO" id="GO:0046872">
    <property type="term" value="F:metal ion binding"/>
    <property type="evidence" value="ECO:0007669"/>
    <property type="project" value="UniProtKB-KW"/>
</dbReference>
<keyword evidence="5" id="KW-1185">Reference proteome</keyword>
<sequence length="147" mass="15763">MSYPTAQTTTIQNPRLRLLNKIRSGEFPLMTFVAIPSVRQAQIVALTGLDGIIIDCEHGHIGDDAMHNSVAAISALGVSPIIRVRRPTHDILKRVLDTGAHGLMIPQINTAEEAAQVVASSKFPPQGVRGQGSAFQLLAMALQHPSI</sequence>
<dbReference type="Gene3D" id="3.20.20.60">
    <property type="entry name" value="Phosphoenolpyruvate-binding domains"/>
    <property type="match status" value="1"/>
</dbReference>
<keyword evidence="2" id="KW-0456">Lyase</keyword>
<dbReference type="AlphaFoldDB" id="A0A4V1X648"/>
<evidence type="ECO:0000256" key="2">
    <source>
        <dbReference type="ARBA" id="ARBA00023239"/>
    </source>
</evidence>
<evidence type="ECO:0000256" key="1">
    <source>
        <dbReference type="ARBA" id="ARBA00022723"/>
    </source>
</evidence>
<name>A0A4V1X648_9PLEO</name>
<dbReference type="InterPro" id="IPR005000">
    <property type="entry name" value="Aldolase/citrate-lyase_domain"/>
</dbReference>
<reference evidence="5" key="1">
    <citation type="journal article" date="2019" name="bioRxiv">
        <title>Genomics, evolutionary history and diagnostics of the Alternaria alternata species group including apple and Asian pear pathotypes.</title>
        <authorList>
            <person name="Armitage A.D."/>
            <person name="Cockerton H.M."/>
            <person name="Sreenivasaprasad S."/>
            <person name="Woodhall J.W."/>
            <person name="Lane C.R."/>
            <person name="Harrison R.J."/>
            <person name="Clarkson J.P."/>
        </authorList>
    </citation>
    <scope>NUCLEOTIDE SEQUENCE [LARGE SCALE GENOMIC DNA]</scope>
    <source>
        <strain evidence="5">RGR 97.0016</strain>
    </source>
</reference>
<dbReference type="Proteomes" id="UP000293823">
    <property type="component" value="Unassembled WGS sequence"/>
</dbReference>
<dbReference type="Pfam" id="PF03328">
    <property type="entry name" value="HpcH_HpaI"/>
    <property type="match status" value="1"/>
</dbReference>
<dbReference type="InterPro" id="IPR050251">
    <property type="entry name" value="HpcH-HpaI_aldolase"/>
</dbReference>
<dbReference type="OrthoDB" id="1621678at2759"/>
<comment type="caution">
    <text evidence="4">The sequence shown here is derived from an EMBL/GenBank/DDBJ whole genome shotgun (WGS) entry which is preliminary data.</text>
</comment>
<feature type="domain" description="HpcH/HpaI aldolase/citrate lyase" evidence="3">
    <location>
        <begin position="30"/>
        <end position="139"/>
    </location>
</feature>
<dbReference type="PANTHER" id="PTHR30502:SF9">
    <property type="entry name" value="HPCH_HPAI ALDOLASE_CITRATE LYASE DOMAIN-CONTAINING PROTEIN"/>
    <property type="match status" value="1"/>
</dbReference>
<organism evidence="4 5">
    <name type="scientific">Alternaria arborescens</name>
    <dbReference type="NCBI Taxonomy" id="156630"/>
    <lineage>
        <taxon>Eukaryota</taxon>
        <taxon>Fungi</taxon>
        <taxon>Dikarya</taxon>
        <taxon>Ascomycota</taxon>
        <taxon>Pezizomycotina</taxon>
        <taxon>Dothideomycetes</taxon>
        <taxon>Pleosporomycetidae</taxon>
        <taxon>Pleosporales</taxon>
        <taxon>Pleosporineae</taxon>
        <taxon>Pleosporaceae</taxon>
        <taxon>Alternaria</taxon>
        <taxon>Alternaria sect. Alternaria</taxon>
    </lineage>
</organism>
<dbReference type="InterPro" id="IPR040442">
    <property type="entry name" value="Pyrv_kinase-like_dom_sf"/>
</dbReference>
<keyword evidence="1" id="KW-0479">Metal-binding</keyword>
<dbReference type="GO" id="GO:0016832">
    <property type="term" value="F:aldehyde-lyase activity"/>
    <property type="evidence" value="ECO:0007669"/>
    <property type="project" value="TreeGrafter"/>
</dbReference>
<accession>A0A4V1X648</accession>
<dbReference type="InterPro" id="IPR015813">
    <property type="entry name" value="Pyrv/PenolPyrv_kinase-like_dom"/>
</dbReference>
<gene>
    <name evidence="4" type="ORF">AA0113_g5440</name>
</gene>
<evidence type="ECO:0000313" key="4">
    <source>
        <dbReference type="EMBL" id="RYO65238.1"/>
    </source>
</evidence>
<dbReference type="GO" id="GO:0005737">
    <property type="term" value="C:cytoplasm"/>
    <property type="evidence" value="ECO:0007669"/>
    <property type="project" value="TreeGrafter"/>
</dbReference>
<dbReference type="EMBL" id="PEJP01000018">
    <property type="protein sequence ID" value="RYO65238.1"/>
    <property type="molecule type" value="Genomic_DNA"/>
</dbReference>
<evidence type="ECO:0000259" key="3">
    <source>
        <dbReference type="Pfam" id="PF03328"/>
    </source>
</evidence>
<evidence type="ECO:0000313" key="5">
    <source>
        <dbReference type="Proteomes" id="UP000293823"/>
    </source>
</evidence>